<reference evidence="1 2" key="1">
    <citation type="journal article" date="2022" name="Front. Microbiol.">
        <title>High genomic differentiation and limited gene flow indicate recent cryptic speciation within the genus Laspinema (cyanobacteria).</title>
        <authorList>
            <person name="Stanojkovic A."/>
            <person name="Skoupy S."/>
            <person name="Skaloud P."/>
            <person name="Dvorak P."/>
        </authorList>
    </citation>
    <scope>NUCLEOTIDE SEQUENCE [LARGE SCALE GENOMIC DNA]</scope>
    <source>
        <strain evidence="1 2">D2a</strain>
    </source>
</reference>
<evidence type="ECO:0000313" key="2">
    <source>
        <dbReference type="Proteomes" id="UP001525890"/>
    </source>
</evidence>
<proteinExistence type="predicted"/>
<dbReference type="Proteomes" id="UP001525890">
    <property type="component" value="Unassembled WGS sequence"/>
</dbReference>
<dbReference type="EMBL" id="JAMXFF010000004">
    <property type="protein sequence ID" value="MCT7965487.1"/>
    <property type="molecule type" value="Genomic_DNA"/>
</dbReference>
<protein>
    <submittedName>
        <fullName evidence="1">Uncharacterized protein</fullName>
    </submittedName>
</protein>
<comment type="caution">
    <text evidence="1">The sequence shown here is derived from an EMBL/GenBank/DDBJ whole genome shotgun (WGS) entry which is preliminary data.</text>
</comment>
<organism evidence="1 2">
    <name type="scientific">Laspinema palackyanum D2a</name>
    <dbReference type="NCBI Taxonomy" id="2953684"/>
    <lineage>
        <taxon>Bacteria</taxon>
        <taxon>Bacillati</taxon>
        <taxon>Cyanobacteriota</taxon>
        <taxon>Cyanophyceae</taxon>
        <taxon>Oscillatoriophycideae</taxon>
        <taxon>Oscillatoriales</taxon>
        <taxon>Laspinemataceae</taxon>
        <taxon>Laspinema</taxon>
        <taxon>Laspinema palackyanum</taxon>
    </lineage>
</organism>
<name>A0ABT2ML79_9CYAN</name>
<keyword evidence="2" id="KW-1185">Reference proteome</keyword>
<accession>A0ABT2ML79</accession>
<dbReference type="RefSeq" id="WP_368005186.1">
    <property type="nucleotide sequence ID" value="NZ_JAMXFF010000004.1"/>
</dbReference>
<evidence type="ECO:0000313" key="1">
    <source>
        <dbReference type="EMBL" id="MCT7965487.1"/>
    </source>
</evidence>
<gene>
    <name evidence="1" type="ORF">NG799_03960</name>
</gene>
<sequence>MISNYQPSSPVIRESKINHTTGILHPLARFVTEETVALMFGIPEADIYRIDCMRHVVYVHGKGVSRFVSYADFPPILGVASPTLPDLARWHQRWRKGWRSYYAPEFWTQFYQVQLQKSQRLEQLQAWGLLIRSLKSGLSETALVELRQAYKLKK</sequence>